<keyword evidence="12" id="KW-1185">Reference proteome</keyword>
<keyword evidence="6" id="KW-0472">Membrane</keyword>
<evidence type="ECO:0000313" key="11">
    <source>
        <dbReference type="EMBL" id="GIQ90702.1"/>
    </source>
</evidence>
<dbReference type="PANTHER" id="PTHR22811">
    <property type="entry name" value="TRANSMEMBRANE EMP24 DOMAIN-CONTAINING PROTEIN"/>
    <property type="match status" value="1"/>
</dbReference>
<dbReference type="GO" id="GO:0016020">
    <property type="term" value="C:membrane"/>
    <property type="evidence" value="ECO:0007669"/>
    <property type="project" value="UniProtKB-SubCell"/>
</dbReference>
<dbReference type="AlphaFoldDB" id="A0A9K3GPN0"/>
<reference evidence="11 12" key="1">
    <citation type="journal article" date="2018" name="PLoS ONE">
        <title>The draft genome of Kipferlia bialata reveals reductive genome evolution in fornicate parasites.</title>
        <authorList>
            <person name="Tanifuji G."/>
            <person name="Takabayashi S."/>
            <person name="Kume K."/>
            <person name="Takagi M."/>
            <person name="Nakayama T."/>
            <person name="Kamikawa R."/>
            <person name="Inagaki Y."/>
            <person name="Hashimoto T."/>
        </authorList>
    </citation>
    <scope>NUCLEOTIDE SEQUENCE [LARGE SCALE GENOMIC DNA]</scope>
    <source>
        <strain evidence="11">NY0173</strain>
    </source>
</reference>
<feature type="signal peptide" evidence="9">
    <location>
        <begin position="1"/>
        <end position="16"/>
    </location>
</feature>
<evidence type="ECO:0000256" key="5">
    <source>
        <dbReference type="ARBA" id="ARBA00022989"/>
    </source>
</evidence>
<dbReference type="GO" id="GO:0012505">
    <property type="term" value="C:endomembrane system"/>
    <property type="evidence" value="ECO:0007669"/>
    <property type="project" value="UniProtKB-SubCell"/>
</dbReference>
<evidence type="ECO:0000256" key="6">
    <source>
        <dbReference type="ARBA" id="ARBA00023136"/>
    </source>
</evidence>
<feature type="chain" id="PRO_5039897041" evidence="9">
    <location>
        <begin position="17"/>
        <end position="112"/>
    </location>
</feature>
<dbReference type="Proteomes" id="UP000265618">
    <property type="component" value="Unassembled WGS sequence"/>
</dbReference>
<dbReference type="InterPro" id="IPR036598">
    <property type="entry name" value="GOLD_dom_sf"/>
</dbReference>
<evidence type="ECO:0000256" key="8">
    <source>
        <dbReference type="RuleBase" id="RU003827"/>
    </source>
</evidence>
<proteinExistence type="inferred from homology"/>
<evidence type="ECO:0000256" key="1">
    <source>
        <dbReference type="ARBA" id="ARBA00004479"/>
    </source>
</evidence>
<keyword evidence="4 9" id="KW-0732">Signal</keyword>
<comment type="caution">
    <text evidence="11">The sequence shown here is derived from an EMBL/GenBank/DDBJ whole genome shotgun (WGS) entry which is preliminary data.</text>
</comment>
<gene>
    <name evidence="11" type="ORF">KIPB_013592</name>
</gene>
<dbReference type="InterPro" id="IPR015720">
    <property type="entry name" value="Emp24-like"/>
</dbReference>
<dbReference type="InterPro" id="IPR009038">
    <property type="entry name" value="GOLD_dom"/>
</dbReference>
<organism evidence="11 12">
    <name type="scientific">Kipferlia bialata</name>
    <dbReference type="NCBI Taxonomy" id="797122"/>
    <lineage>
        <taxon>Eukaryota</taxon>
        <taxon>Metamonada</taxon>
        <taxon>Carpediemonas-like organisms</taxon>
        <taxon>Kipferlia</taxon>
    </lineage>
</organism>
<comment type="similarity">
    <text evidence="2 8">Belongs to the EMP24/GP25L family.</text>
</comment>
<protein>
    <submittedName>
        <fullName evidence="11">TMP21-related protein</fullName>
    </submittedName>
</protein>
<evidence type="ECO:0000256" key="9">
    <source>
        <dbReference type="SAM" id="SignalP"/>
    </source>
</evidence>
<feature type="non-terminal residue" evidence="11">
    <location>
        <position position="1"/>
    </location>
</feature>
<dbReference type="SUPFAM" id="SSF101576">
    <property type="entry name" value="Supernatant protein factor (SPF), C-terminal domain"/>
    <property type="match status" value="1"/>
</dbReference>
<keyword evidence="5" id="KW-1133">Transmembrane helix</keyword>
<evidence type="ECO:0000256" key="7">
    <source>
        <dbReference type="ARBA" id="ARBA00037847"/>
    </source>
</evidence>
<dbReference type="EMBL" id="BDIP01006541">
    <property type="protein sequence ID" value="GIQ90702.1"/>
    <property type="molecule type" value="Genomic_DNA"/>
</dbReference>
<sequence>MLACHLHFSLCTLCFTEEIPAGSFLKGQFYSDEAVYNMPVDIRVTDPKHQVVYTTQDIKSGKFEFTANSDGDYAICFNNRDSMGSRRQGVASRRCGLTLLYDSDAIDYSAVQ</sequence>
<evidence type="ECO:0000256" key="2">
    <source>
        <dbReference type="ARBA" id="ARBA00007104"/>
    </source>
</evidence>
<keyword evidence="3 8" id="KW-0812">Transmembrane</keyword>
<evidence type="ECO:0000313" key="12">
    <source>
        <dbReference type="Proteomes" id="UP000265618"/>
    </source>
</evidence>
<evidence type="ECO:0000256" key="3">
    <source>
        <dbReference type="ARBA" id="ARBA00022692"/>
    </source>
</evidence>
<dbReference type="OrthoDB" id="1929172at2759"/>
<evidence type="ECO:0000256" key="4">
    <source>
        <dbReference type="ARBA" id="ARBA00022729"/>
    </source>
</evidence>
<evidence type="ECO:0000259" key="10">
    <source>
        <dbReference type="PROSITE" id="PS50866"/>
    </source>
</evidence>
<dbReference type="Pfam" id="PF01105">
    <property type="entry name" value="EMP24_GP25L"/>
    <property type="match status" value="1"/>
</dbReference>
<accession>A0A9K3GPN0</accession>
<comment type="subcellular location">
    <subcellularLocation>
        <location evidence="7">Endomembrane system</location>
        <topology evidence="7">Single-pass membrane protein</topology>
    </subcellularLocation>
    <subcellularLocation>
        <location evidence="1 8">Membrane</location>
        <topology evidence="1 8">Single-pass type I membrane protein</topology>
    </subcellularLocation>
</comment>
<name>A0A9K3GPN0_9EUKA</name>
<dbReference type="PROSITE" id="PS50866">
    <property type="entry name" value="GOLD"/>
    <property type="match status" value="1"/>
</dbReference>
<feature type="domain" description="GOLD" evidence="10">
    <location>
        <begin position="12"/>
        <end position="105"/>
    </location>
</feature>